<dbReference type="GeneID" id="66113133"/>
<dbReference type="AlphaFoldDB" id="A0A9P8AY51"/>
<dbReference type="EMBL" id="MU250524">
    <property type="protein sequence ID" value="KAG7451881.1"/>
    <property type="molecule type" value="Genomic_DNA"/>
</dbReference>
<gene>
    <name evidence="2" type="ORF">BT62DRAFT_999615</name>
</gene>
<reference evidence="2" key="1">
    <citation type="submission" date="2020-11" db="EMBL/GenBank/DDBJ databases">
        <title>Adaptations for nitrogen fixation in a non-lichenized fungal sporocarp promotes dispersal by wood-feeding termites.</title>
        <authorList>
            <consortium name="DOE Joint Genome Institute"/>
            <person name="Koch R.A."/>
            <person name="Yoon G."/>
            <person name="Arayal U."/>
            <person name="Lail K."/>
            <person name="Amirebrahimi M."/>
            <person name="Labutti K."/>
            <person name="Lipzen A."/>
            <person name="Riley R."/>
            <person name="Barry K."/>
            <person name="Henrissat B."/>
            <person name="Grigoriev I.V."/>
            <person name="Herr J.R."/>
            <person name="Aime M.C."/>
        </authorList>
    </citation>
    <scope>NUCLEOTIDE SEQUENCE</scope>
    <source>
        <strain evidence="2">MCA 3950</strain>
    </source>
</reference>
<organism evidence="2 3">
    <name type="scientific">Guyanagaster necrorhizus</name>
    <dbReference type="NCBI Taxonomy" id="856835"/>
    <lineage>
        <taxon>Eukaryota</taxon>
        <taxon>Fungi</taxon>
        <taxon>Dikarya</taxon>
        <taxon>Basidiomycota</taxon>
        <taxon>Agaricomycotina</taxon>
        <taxon>Agaricomycetes</taxon>
        <taxon>Agaricomycetidae</taxon>
        <taxon>Agaricales</taxon>
        <taxon>Marasmiineae</taxon>
        <taxon>Physalacriaceae</taxon>
        <taxon>Guyanagaster</taxon>
    </lineage>
</organism>
<feature type="signal peptide" evidence="1">
    <location>
        <begin position="1"/>
        <end position="24"/>
    </location>
</feature>
<comment type="caution">
    <text evidence="2">The sequence shown here is derived from an EMBL/GenBank/DDBJ whole genome shotgun (WGS) entry which is preliminary data.</text>
</comment>
<sequence length="246" mass="26708">MASVIVTAALQVLPVLPFPPVLDASTPKARGIHTVIDVRRPVRVCVYFAQNVTVVWRPLRGRAILLLNMSPICSVTNLLDFQDLFDTPPVLVASDDFLLLGATKRLKTNTKGGLGRAPIFLIPPEWYEAKAFAVNGGGKTSFDRGSGSGMDASDCFLNPKLCMTIQQIFHFGTNASGLLLYFSHRADGVPSDLSHGDSRQVAVSELGPDRKRFRSLPPTVTIPPDSTYRVCFELGIRPCPANCVAL</sequence>
<protein>
    <submittedName>
        <fullName evidence="2">Uncharacterized protein</fullName>
    </submittedName>
</protein>
<evidence type="ECO:0000313" key="3">
    <source>
        <dbReference type="Proteomes" id="UP000812287"/>
    </source>
</evidence>
<proteinExistence type="predicted"/>
<accession>A0A9P8AY51</accession>
<dbReference type="Proteomes" id="UP000812287">
    <property type="component" value="Unassembled WGS sequence"/>
</dbReference>
<feature type="chain" id="PRO_5040162194" evidence="1">
    <location>
        <begin position="25"/>
        <end position="246"/>
    </location>
</feature>
<keyword evidence="1" id="KW-0732">Signal</keyword>
<keyword evidence="3" id="KW-1185">Reference proteome</keyword>
<evidence type="ECO:0000313" key="2">
    <source>
        <dbReference type="EMBL" id="KAG7451881.1"/>
    </source>
</evidence>
<evidence type="ECO:0000256" key="1">
    <source>
        <dbReference type="SAM" id="SignalP"/>
    </source>
</evidence>
<name>A0A9P8AY51_9AGAR</name>
<dbReference type="RefSeq" id="XP_043045381.1">
    <property type="nucleotide sequence ID" value="XM_043190836.1"/>
</dbReference>